<dbReference type="CDD" id="cd07067">
    <property type="entry name" value="HP_PGM_like"/>
    <property type="match status" value="1"/>
</dbReference>
<evidence type="ECO:0008006" key="8">
    <source>
        <dbReference type="Google" id="ProtNLM"/>
    </source>
</evidence>
<dbReference type="Pfam" id="PF00300">
    <property type="entry name" value="His_Phos_1"/>
    <property type="match status" value="1"/>
</dbReference>
<accession>A0AA37UEB6</accession>
<gene>
    <name evidence="6" type="ORF">GCM10025874_07670</name>
</gene>
<feature type="binding site" evidence="4">
    <location>
        <position position="58"/>
    </location>
    <ligand>
        <name>substrate</name>
    </ligand>
</feature>
<feature type="region of interest" description="Disordered" evidence="5">
    <location>
        <begin position="191"/>
        <end position="211"/>
    </location>
</feature>
<reference evidence="6 7" key="1">
    <citation type="journal article" date="2014" name="Int. J. Syst. Evol. Microbiol.">
        <title>Complete genome sequence of Corynebacterium casei LMG S-19264T (=DSM 44701T), isolated from a smear-ripened cheese.</title>
        <authorList>
            <consortium name="US DOE Joint Genome Institute (JGI-PGF)"/>
            <person name="Walter F."/>
            <person name="Albersmeier A."/>
            <person name="Kalinowski J."/>
            <person name="Ruckert C."/>
        </authorList>
    </citation>
    <scope>NUCLEOTIDE SEQUENCE [LARGE SCALE GENOMIC DNA]</scope>
    <source>
        <strain evidence="6 7">NBRC 112289</strain>
    </source>
</reference>
<evidence type="ECO:0000256" key="1">
    <source>
        <dbReference type="ARBA" id="ARBA00023152"/>
    </source>
</evidence>
<evidence type="ECO:0000313" key="6">
    <source>
        <dbReference type="EMBL" id="GMA27514.1"/>
    </source>
</evidence>
<dbReference type="PROSITE" id="PS00175">
    <property type="entry name" value="PG_MUTASE"/>
    <property type="match status" value="1"/>
</dbReference>
<protein>
    <recommendedName>
        <fullName evidence="8">Histidine phosphatase family protein</fullName>
    </recommendedName>
</protein>
<feature type="active site" description="Tele-phosphohistidine intermediate" evidence="3">
    <location>
        <position position="9"/>
    </location>
</feature>
<dbReference type="RefSeq" id="WP_284230181.1">
    <property type="nucleotide sequence ID" value="NZ_BSUL01000001.1"/>
</dbReference>
<evidence type="ECO:0000256" key="4">
    <source>
        <dbReference type="PIRSR" id="PIRSR613078-2"/>
    </source>
</evidence>
<dbReference type="SMART" id="SM00855">
    <property type="entry name" value="PGAM"/>
    <property type="match status" value="1"/>
</dbReference>
<dbReference type="SUPFAM" id="SSF53254">
    <property type="entry name" value="Phosphoglycerate mutase-like"/>
    <property type="match status" value="1"/>
</dbReference>
<feature type="active site" description="Proton donor/acceptor" evidence="3">
    <location>
        <position position="83"/>
    </location>
</feature>
<dbReference type="EMBL" id="BSUL01000001">
    <property type="protein sequence ID" value="GMA27514.1"/>
    <property type="molecule type" value="Genomic_DNA"/>
</dbReference>
<evidence type="ECO:0000256" key="3">
    <source>
        <dbReference type="PIRSR" id="PIRSR613078-1"/>
    </source>
</evidence>
<comment type="caution">
    <text evidence="6">The sequence shown here is derived from an EMBL/GenBank/DDBJ whole genome shotgun (WGS) entry which is preliminary data.</text>
</comment>
<dbReference type="PANTHER" id="PTHR48100">
    <property type="entry name" value="BROAD-SPECIFICITY PHOSPHATASE YOR283W-RELATED"/>
    <property type="match status" value="1"/>
</dbReference>
<dbReference type="GO" id="GO:0005737">
    <property type="term" value="C:cytoplasm"/>
    <property type="evidence" value="ECO:0007669"/>
    <property type="project" value="TreeGrafter"/>
</dbReference>
<dbReference type="InterPro" id="IPR029033">
    <property type="entry name" value="His_PPase_superfam"/>
</dbReference>
<dbReference type="InterPro" id="IPR013078">
    <property type="entry name" value="His_Pase_superF_clade-1"/>
</dbReference>
<evidence type="ECO:0000313" key="7">
    <source>
        <dbReference type="Proteomes" id="UP001157160"/>
    </source>
</evidence>
<feature type="binding site" evidence="4">
    <location>
        <begin position="83"/>
        <end position="86"/>
    </location>
    <ligand>
        <name>substrate</name>
    </ligand>
</feature>
<keyword evidence="7" id="KW-1185">Reference proteome</keyword>
<feature type="binding site" evidence="4">
    <location>
        <begin position="8"/>
        <end position="15"/>
    </location>
    <ligand>
        <name>substrate</name>
    </ligand>
</feature>
<organism evidence="6 7">
    <name type="scientific">Arenivirga flava</name>
    <dbReference type="NCBI Taxonomy" id="1930060"/>
    <lineage>
        <taxon>Bacteria</taxon>
        <taxon>Bacillati</taxon>
        <taxon>Actinomycetota</taxon>
        <taxon>Actinomycetes</taxon>
        <taxon>Micrococcales</taxon>
        <taxon>Microbacteriaceae</taxon>
        <taxon>Arenivirga</taxon>
    </lineage>
</organism>
<dbReference type="Proteomes" id="UP001157160">
    <property type="component" value="Unassembled WGS sequence"/>
</dbReference>
<dbReference type="AlphaFoldDB" id="A0AA37UEB6"/>
<dbReference type="GO" id="GO:0016791">
    <property type="term" value="F:phosphatase activity"/>
    <property type="evidence" value="ECO:0007669"/>
    <property type="project" value="TreeGrafter"/>
</dbReference>
<sequence length="211" mass="22387">MTLFHLVRHGETDWNRARRIQGRTDIPLNDLGRGQARSAARYLRGLPVDRVVASSLSRAAETGSIIAEALGLPAPALRDDLVEREYGEAEGLTILEVDQRYPAGEDVPGRELPERVVERVGAALAELAIAHPGESIVVATHGAVIRAMITAVSPDDAPERGVPIRNGSVHGFRLVDGVLGLTGVDVDLDGGLDADGGAEERELRQDVATGA</sequence>
<name>A0AA37UEB6_9MICO</name>
<dbReference type="Gene3D" id="3.40.50.1240">
    <property type="entry name" value="Phosphoglycerate mutase-like"/>
    <property type="match status" value="1"/>
</dbReference>
<keyword evidence="1" id="KW-0324">Glycolysis</keyword>
<dbReference type="PANTHER" id="PTHR48100:SF1">
    <property type="entry name" value="HISTIDINE PHOSPHATASE FAMILY PROTEIN-RELATED"/>
    <property type="match status" value="1"/>
</dbReference>
<proteinExistence type="predicted"/>
<evidence type="ECO:0000256" key="5">
    <source>
        <dbReference type="SAM" id="MobiDB-lite"/>
    </source>
</evidence>
<dbReference type="InterPro" id="IPR050275">
    <property type="entry name" value="PGM_Phosphatase"/>
</dbReference>
<dbReference type="InterPro" id="IPR001345">
    <property type="entry name" value="PG/BPGM_mutase_AS"/>
</dbReference>
<evidence type="ECO:0000256" key="2">
    <source>
        <dbReference type="ARBA" id="ARBA00023235"/>
    </source>
</evidence>
<keyword evidence="2" id="KW-0413">Isomerase</keyword>